<name>A0A6J3MBG0_9PEZI</name>
<keyword evidence="1" id="KW-0812">Transmembrane</keyword>
<dbReference type="GeneID" id="54362072"/>
<evidence type="ECO:0000313" key="2">
    <source>
        <dbReference type="Proteomes" id="UP000504637"/>
    </source>
</evidence>
<gene>
    <name evidence="3" type="ORF">K489DRAFT_377906</name>
</gene>
<reference evidence="3" key="2">
    <citation type="submission" date="2020-04" db="EMBL/GenBank/DDBJ databases">
        <authorList>
            <consortium name="NCBI Genome Project"/>
        </authorList>
    </citation>
    <scope>NUCLEOTIDE SEQUENCE</scope>
    <source>
        <strain evidence="3">CBS 342.82</strain>
    </source>
</reference>
<dbReference type="Proteomes" id="UP000504637">
    <property type="component" value="Unplaced"/>
</dbReference>
<dbReference type="RefSeq" id="XP_033462392.1">
    <property type="nucleotide sequence ID" value="XM_033604272.1"/>
</dbReference>
<sequence length="56" mass="6234">MIHSCQTSLRGGTFFRLCDATLPQTEQRIIMSVGSVYGTSLVCLSFSSMWSDLRNT</sequence>
<protein>
    <submittedName>
        <fullName evidence="3">Uncharacterized protein</fullName>
    </submittedName>
</protein>
<feature type="transmembrane region" description="Helical" evidence="1">
    <location>
        <begin position="29"/>
        <end position="50"/>
    </location>
</feature>
<proteinExistence type="predicted"/>
<keyword evidence="1" id="KW-1133">Transmembrane helix</keyword>
<reference evidence="3" key="1">
    <citation type="submission" date="2020-01" db="EMBL/GenBank/DDBJ databases">
        <authorList>
            <consortium name="DOE Joint Genome Institute"/>
            <person name="Haridas S."/>
            <person name="Albert R."/>
            <person name="Binder M."/>
            <person name="Bloem J."/>
            <person name="Labutti K."/>
            <person name="Salamov A."/>
            <person name="Andreopoulos B."/>
            <person name="Baker S.E."/>
            <person name="Barry K."/>
            <person name="Bills G."/>
            <person name="Bluhm B.H."/>
            <person name="Cannon C."/>
            <person name="Castanera R."/>
            <person name="Culley D.E."/>
            <person name="Daum C."/>
            <person name="Ezra D."/>
            <person name="Gonzalez J.B."/>
            <person name="Henrissat B."/>
            <person name="Kuo A."/>
            <person name="Liang C."/>
            <person name="Lipzen A."/>
            <person name="Lutzoni F."/>
            <person name="Magnuson J."/>
            <person name="Mondo S."/>
            <person name="Nolan M."/>
            <person name="Ohm R."/>
            <person name="Pangilinan J."/>
            <person name="Park H.-J."/>
            <person name="Ramirez L."/>
            <person name="Alfaro M."/>
            <person name="Sun H."/>
            <person name="Tritt A."/>
            <person name="Yoshinaga Y."/>
            <person name="Zwiers L.-H."/>
            <person name="Turgeon B.G."/>
            <person name="Goodwin S.B."/>
            <person name="Spatafora J.W."/>
            <person name="Crous P.W."/>
            <person name="Grigoriev I.V."/>
        </authorList>
    </citation>
    <scope>NUCLEOTIDE SEQUENCE</scope>
    <source>
        <strain evidence="3">CBS 342.82</strain>
    </source>
</reference>
<organism evidence="3">
    <name type="scientific">Dissoconium aciculare CBS 342.82</name>
    <dbReference type="NCBI Taxonomy" id="1314786"/>
    <lineage>
        <taxon>Eukaryota</taxon>
        <taxon>Fungi</taxon>
        <taxon>Dikarya</taxon>
        <taxon>Ascomycota</taxon>
        <taxon>Pezizomycotina</taxon>
        <taxon>Dothideomycetes</taxon>
        <taxon>Dothideomycetidae</taxon>
        <taxon>Mycosphaerellales</taxon>
        <taxon>Dissoconiaceae</taxon>
        <taxon>Dissoconium</taxon>
    </lineage>
</organism>
<reference evidence="3" key="3">
    <citation type="submission" date="2025-08" db="UniProtKB">
        <authorList>
            <consortium name="RefSeq"/>
        </authorList>
    </citation>
    <scope>IDENTIFICATION</scope>
    <source>
        <strain evidence="3">CBS 342.82</strain>
    </source>
</reference>
<keyword evidence="1" id="KW-0472">Membrane</keyword>
<accession>A0A6J3MBG0</accession>
<evidence type="ECO:0000256" key="1">
    <source>
        <dbReference type="SAM" id="Phobius"/>
    </source>
</evidence>
<evidence type="ECO:0000313" key="3">
    <source>
        <dbReference type="RefSeq" id="XP_033462392.1"/>
    </source>
</evidence>
<keyword evidence="2" id="KW-1185">Reference proteome</keyword>
<dbReference type="AlphaFoldDB" id="A0A6J3MBG0"/>